<keyword evidence="2" id="KW-1185">Reference proteome</keyword>
<proteinExistence type="predicted"/>
<dbReference type="EMBL" id="CP036498">
    <property type="protein sequence ID" value="QUS40000.1"/>
    <property type="molecule type" value="Genomic_DNA"/>
</dbReference>
<reference evidence="1 2" key="1">
    <citation type="submission" date="2019-02" db="EMBL/GenBank/DDBJ databases">
        <title>Emended description of the genus Rhodopseudomonas and description of Rhodopseudomonas albus sp. nov., a non-phototrophic, heavy-metal-tolerant bacterium isolated from garden soil.</title>
        <authorList>
            <person name="Bao Z."/>
            <person name="Cao W.W."/>
            <person name="Sato Y."/>
            <person name="Nishizawa T."/>
            <person name="Zhao J."/>
            <person name="Guo Y."/>
            <person name="Ohta H."/>
        </authorList>
    </citation>
    <scope>NUCLEOTIDE SEQUENCE [LARGE SCALE GENOMIC DNA]</scope>
    <source>
        <strain evidence="1 2">SK50-23</strain>
    </source>
</reference>
<protein>
    <recommendedName>
        <fullName evidence="3">DUF5615 domain-containing protein</fullName>
    </recommendedName>
</protein>
<evidence type="ECO:0008006" key="3">
    <source>
        <dbReference type="Google" id="ProtNLM"/>
    </source>
</evidence>
<organism evidence="1 2">
    <name type="scientific">Tardiphaga alba</name>
    <dbReference type="NCBI Taxonomy" id="340268"/>
    <lineage>
        <taxon>Bacteria</taxon>
        <taxon>Pseudomonadati</taxon>
        <taxon>Pseudomonadota</taxon>
        <taxon>Alphaproteobacteria</taxon>
        <taxon>Hyphomicrobiales</taxon>
        <taxon>Nitrobacteraceae</taxon>
        <taxon>Tardiphaga</taxon>
    </lineage>
</organism>
<evidence type="ECO:0000313" key="2">
    <source>
        <dbReference type="Proteomes" id="UP000682843"/>
    </source>
</evidence>
<evidence type="ECO:0000313" key="1">
    <source>
        <dbReference type="EMBL" id="QUS40000.1"/>
    </source>
</evidence>
<gene>
    <name evidence="1" type="ORF">RPMA_15060</name>
</gene>
<sequence length="84" mass="9387">MAKMLIDESVDAEASARSKRGAVFTIHATRDDRSLTTHRIIPDIAVAQARQLNDAGWRVHISGLGGREFKPSEFYQLLDHNRIG</sequence>
<dbReference type="Proteomes" id="UP000682843">
    <property type="component" value="Chromosome"/>
</dbReference>
<name>A0ABX8AC70_9BRAD</name>
<accession>A0ABX8AC70</accession>
<dbReference type="RefSeq" id="WP_211908269.1">
    <property type="nucleotide sequence ID" value="NZ_CP036498.1"/>
</dbReference>